<reference evidence="2 3" key="1">
    <citation type="submission" date="2016-06" db="EMBL/GenBank/DDBJ databases">
        <title>Draft genome sequence of Flavobacterium succinicans strain DD5b.</title>
        <authorList>
            <person name="Poehlein A."/>
            <person name="Daniel R."/>
            <person name="Simeonova D.D."/>
        </authorList>
    </citation>
    <scope>NUCLEOTIDE SEQUENCE [LARGE SCALE GENOMIC DNA]</scope>
    <source>
        <strain evidence="2 3">DD5b</strain>
    </source>
</reference>
<feature type="transmembrane region" description="Helical" evidence="1">
    <location>
        <begin position="83"/>
        <end position="102"/>
    </location>
</feature>
<feature type="transmembrane region" description="Helical" evidence="1">
    <location>
        <begin position="20"/>
        <end position="43"/>
    </location>
</feature>
<keyword evidence="3" id="KW-1185">Reference proteome</keyword>
<keyword evidence="1" id="KW-0472">Membrane</keyword>
<sequence>MPSTGATIAAVLATRGNNNALLVAVMSKAALGFGLFVPIPTCAKPTEQMIKTKHVTIFFILLLLCNIIRYVMYYFILAQKNKSLTIAFQLLSHYVAVVVVAFL</sequence>
<keyword evidence="1" id="KW-0812">Transmembrane</keyword>
<protein>
    <submittedName>
        <fullName evidence="2">Uncharacterized protein</fullName>
    </submittedName>
</protein>
<proteinExistence type="predicted"/>
<gene>
    <name evidence="2" type="ORF">FLB_14750</name>
</gene>
<organism evidence="2 3">
    <name type="scientific">Flavobacterium succinicans</name>
    <dbReference type="NCBI Taxonomy" id="29536"/>
    <lineage>
        <taxon>Bacteria</taxon>
        <taxon>Pseudomonadati</taxon>
        <taxon>Bacteroidota</taxon>
        <taxon>Flavobacteriia</taxon>
        <taxon>Flavobacteriales</taxon>
        <taxon>Flavobacteriaceae</taxon>
        <taxon>Flavobacterium</taxon>
    </lineage>
</organism>
<evidence type="ECO:0000256" key="1">
    <source>
        <dbReference type="SAM" id="Phobius"/>
    </source>
</evidence>
<dbReference type="EMBL" id="JMTM01000036">
    <property type="protein sequence ID" value="OAZ04132.1"/>
    <property type="molecule type" value="Genomic_DNA"/>
</dbReference>
<dbReference type="AlphaFoldDB" id="A0A199XRT9"/>
<feature type="transmembrane region" description="Helical" evidence="1">
    <location>
        <begin position="55"/>
        <end position="77"/>
    </location>
</feature>
<keyword evidence="1" id="KW-1133">Transmembrane helix</keyword>
<accession>A0A199XRT9</accession>
<name>A0A199XRT9_9FLAO</name>
<evidence type="ECO:0000313" key="3">
    <source>
        <dbReference type="Proteomes" id="UP000093807"/>
    </source>
</evidence>
<dbReference type="Proteomes" id="UP000093807">
    <property type="component" value="Unassembled WGS sequence"/>
</dbReference>
<comment type="caution">
    <text evidence="2">The sequence shown here is derived from an EMBL/GenBank/DDBJ whole genome shotgun (WGS) entry which is preliminary data.</text>
</comment>
<dbReference type="PATRIC" id="fig|29536.5.peg.1547"/>
<evidence type="ECO:0000313" key="2">
    <source>
        <dbReference type="EMBL" id="OAZ04132.1"/>
    </source>
</evidence>